<evidence type="ECO:0000313" key="5">
    <source>
        <dbReference type="WBParaSite" id="SRAE_X000159500.1"/>
    </source>
</evidence>
<name>A0A090MP36_STRRB</name>
<dbReference type="GeneID" id="36384662"/>
<dbReference type="Pfam" id="PF03096">
    <property type="entry name" value="Ndr"/>
    <property type="match status" value="1"/>
</dbReference>
<dbReference type="OMA" id="TTHKSMN"/>
<feature type="compositionally biased region" description="Polar residues" evidence="2">
    <location>
        <begin position="314"/>
        <end position="324"/>
    </location>
</feature>
<evidence type="ECO:0000256" key="2">
    <source>
        <dbReference type="SAM" id="MobiDB-lite"/>
    </source>
</evidence>
<dbReference type="AlphaFoldDB" id="A0A090MP36"/>
<dbReference type="WBParaSite" id="SRAE_X000159500.1">
    <property type="protein sequence ID" value="SRAE_X000159500.1"/>
    <property type="gene ID" value="WBGene00267168"/>
</dbReference>
<sequence length="324" mass="35595">MASSNECQEIIVDGKYCQLTVFVQGDLNEIHHKTTILTVHDIGGNHKDFIKFVNQPSMSSVKANAIFLHVCVPGQEDNALDFAGEFPSLDQIGEDLVHVLDKVDIKACVAFGEGAGANIICRFAIAHPNRLIGVCLLHCTSTSAGLIEKSKDKLANMQLESGIMTQSAWDYIALHKFGSSDCQNKEEYIEHLKTSLNPKNLSKYLFSYSKRTDLSSIINAKIGDIETLLVTGAKTPHIAAVYTTHKSMNKKKTTLLVVDDVSDVLTEAPDKLARSFILLCKGCGVLSQVPIPGMERQRTLSSSMEEADRPRRFSITQQPTSVVQ</sequence>
<dbReference type="EMBL" id="LN609396">
    <property type="protein sequence ID" value="CEF59851.1"/>
    <property type="molecule type" value="Genomic_DNA"/>
</dbReference>
<dbReference type="InterPro" id="IPR029058">
    <property type="entry name" value="AB_hydrolase_fold"/>
</dbReference>
<dbReference type="InterPro" id="IPR004142">
    <property type="entry name" value="NDRG"/>
</dbReference>
<reference evidence="3" key="1">
    <citation type="submission" date="2014-09" db="EMBL/GenBank/DDBJ databases">
        <authorList>
            <person name="Aslett A.Martin."/>
        </authorList>
    </citation>
    <scope>NUCLEOTIDE SEQUENCE</scope>
    <source>
        <strain evidence="3">ED321 Heterogonic</strain>
    </source>
</reference>
<dbReference type="WormBase" id="SRAE_X000159500">
    <property type="protein sequence ID" value="SRP03709"/>
    <property type="gene ID" value="WBGene00267168"/>
</dbReference>
<gene>
    <name evidence="3 5 6" type="ORF">SRAE_X000159500</name>
</gene>
<dbReference type="Proteomes" id="UP000035682">
    <property type="component" value="Unplaced"/>
</dbReference>
<protein>
    <submittedName>
        <fullName evidence="3 5">BcDNA.GH02439</fullName>
    </submittedName>
</protein>
<evidence type="ECO:0000313" key="3">
    <source>
        <dbReference type="EMBL" id="CEF59851.1"/>
    </source>
</evidence>
<dbReference type="RefSeq" id="XP_024499062.1">
    <property type="nucleotide sequence ID" value="XM_024650741.1"/>
</dbReference>
<dbReference type="Gene3D" id="3.40.50.1820">
    <property type="entry name" value="alpha/beta hydrolase"/>
    <property type="match status" value="1"/>
</dbReference>
<proteinExistence type="inferred from homology"/>
<dbReference type="SMR" id="A0A090MP36"/>
<comment type="similarity">
    <text evidence="1">Belongs to the NDRG family.</text>
</comment>
<dbReference type="CTD" id="36384662"/>
<keyword evidence="4" id="KW-1185">Reference proteome</keyword>
<reference evidence="4" key="2">
    <citation type="submission" date="2014-09" db="EMBL/GenBank/DDBJ databases">
        <authorList>
            <person name="Martin A.A."/>
        </authorList>
    </citation>
    <scope>NUCLEOTIDE SEQUENCE</scope>
    <source>
        <strain evidence="4">ED321</strain>
    </source>
</reference>
<dbReference type="SUPFAM" id="SSF53474">
    <property type="entry name" value="alpha/beta-Hydrolases"/>
    <property type="match status" value="1"/>
</dbReference>
<evidence type="ECO:0000313" key="4">
    <source>
        <dbReference type="Proteomes" id="UP000035682"/>
    </source>
</evidence>
<dbReference type="PANTHER" id="PTHR11034">
    <property type="entry name" value="N-MYC DOWNSTREAM REGULATED"/>
    <property type="match status" value="1"/>
</dbReference>
<feature type="region of interest" description="Disordered" evidence="2">
    <location>
        <begin position="296"/>
        <end position="324"/>
    </location>
</feature>
<evidence type="ECO:0000256" key="1">
    <source>
        <dbReference type="ARBA" id="ARBA00005598"/>
    </source>
</evidence>
<accession>A0A090MP36</accession>
<organism evidence="3">
    <name type="scientific">Strongyloides ratti</name>
    <name type="common">Parasitic roundworm</name>
    <dbReference type="NCBI Taxonomy" id="34506"/>
    <lineage>
        <taxon>Eukaryota</taxon>
        <taxon>Metazoa</taxon>
        <taxon>Ecdysozoa</taxon>
        <taxon>Nematoda</taxon>
        <taxon>Chromadorea</taxon>
        <taxon>Rhabditida</taxon>
        <taxon>Tylenchina</taxon>
        <taxon>Panagrolaimomorpha</taxon>
        <taxon>Strongyloidoidea</taxon>
        <taxon>Strongyloididae</taxon>
        <taxon>Strongyloides</taxon>
    </lineage>
</organism>
<dbReference type="OrthoDB" id="191979at2759"/>
<reference evidence="5" key="3">
    <citation type="submission" date="2020-12" db="UniProtKB">
        <authorList>
            <consortium name="WormBaseParasite"/>
        </authorList>
    </citation>
    <scope>IDENTIFICATION</scope>
</reference>
<evidence type="ECO:0000313" key="6">
    <source>
        <dbReference type="WormBase" id="SRAE_X000159500"/>
    </source>
</evidence>